<accession>A0AAD5VBT0</accession>
<name>A0AAD5VBT0_9APHY</name>
<gene>
    <name evidence="1" type="ORF">NLI96_g3632</name>
</gene>
<keyword evidence="2" id="KW-1185">Reference proteome</keyword>
<dbReference type="EMBL" id="JANAWD010000096">
    <property type="protein sequence ID" value="KAJ3487275.1"/>
    <property type="molecule type" value="Genomic_DNA"/>
</dbReference>
<dbReference type="AlphaFoldDB" id="A0AAD5VBT0"/>
<evidence type="ECO:0000313" key="1">
    <source>
        <dbReference type="EMBL" id="KAJ3487275.1"/>
    </source>
</evidence>
<comment type="caution">
    <text evidence="1">The sequence shown here is derived from an EMBL/GenBank/DDBJ whole genome shotgun (WGS) entry which is preliminary data.</text>
</comment>
<sequence length="616" mass="70686">MNRFNSIVAYFSTSGKENALYVRSLRLFQPVCDSALTLKPIVLMGPSAEGCRPIFPNLRSFECLGNSPSVSSRLRSYERFRDPSPPIFRDPWSRECRRGRTTPIPRSDSMIALPHVGLHSLTMPYPCDYVFPQVQCFADLESLRLVMSPRPYRQDLPNNRCPHCEAPVKYLSGDLYKSISRLSVQQHDDAKFPSYIWNTLEFPKLEVLNLQGLASTSVSSVYSFVQKHSTLLEVNIGFLSIELRLEALIKLIEGTGIWDPTGNVALMHQLVLSGSKDAPDSPQVIDFEGSLVRFPDDIPGKRVVFRRFGFIREPLTPDATEWRSPKASSLPRYRATSLALQISDRHQVALGDDFERTCPNLPHIHEFLSLSQYFPELRELRVESRADCPENSDFTTLMRLIRSQIEGWKELRKFSFGFIIPHGQWGWTDYQEPSPFGWFLRHVDAVYPPLSDPWFGVSISLRKFQDAYRQCDPTLPEITEQRIRSTLQWEETVDLDDPLLVMRCWGALHRGMMKRFVSSLHEACPTLEDIEWYPMTPRVGYQDQAESLSVWRWKCCPKSAMSPGKTIGTFLYDRALVKGPKGAIQYDSPFFNILVGEELAYVASRRFEEVTSLHYL</sequence>
<dbReference type="Proteomes" id="UP001212997">
    <property type="component" value="Unassembled WGS sequence"/>
</dbReference>
<protein>
    <submittedName>
        <fullName evidence="1">Uncharacterized protein</fullName>
    </submittedName>
</protein>
<reference evidence="1" key="1">
    <citation type="submission" date="2022-07" db="EMBL/GenBank/DDBJ databases">
        <title>Genome Sequence of Physisporinus lineatus.</title>
        <authorList>
            <person name="Buettner E."/>
        </authorList>
    </citation>
    <scope>NUCLEOTIDE SEQUENCE</scope>
    <source>
        <strain evidence="1">VT162</strain>
    </source>
</reference>
<proteinExistence type="predicted"/>
<evidence type="ECO:0000313" key="2">
    <source>
        <dbReference type="Proteomes" id="UP001212997"/>
    </source>
</evidence>
<organism evidence="1 2">
    <name type="scientific">Meripilus lineatus</name>
    <dbReference type="NCBI Taxonomy" id="2056292"/>
    <lineage>
        <taxon>Eukaryota</taxon>
        <taxon>Fungi</taxon>
        <taxon>Dikarya</taxon>
        <taxon>Basidiomycota</taxon>
        <taxon>Agaricomycotina</taxon>
        <taxon>Agaricomycetes</taxon>
        <taxon>Polyporales</taxon>
        <taxon>Meripilaceae</taxon>
        <taxon>Meripilus</taxon>
    </lineage>
</organism>